<protein>
    <recommendedName>
        <fullName evidence="8">Integrase catalytic domain-containing protein</fullName>
    </recommendedName>
</protein>
<dbReference type="InterPro" id="IPR041373">
    <property type="entry name" value="RT_RNaseH"/>
</dbReference>
<reference evidence="9" key="1">
    <citation type="submission" date="2021-03" db="EMBL/GenBank/DDBJ databases">
        <title>Draft genome sequence of rust myrtle Austropuccinia psidii MF-1, a brazilian biotype.</title>
        <authorList>
            <person name="Quecine M.C."/>
            <person name="Pachon D.M.R."/>
            <person name="Bonatelli M.L."/>
            <person name="Correr F.H."/>
            <person name="Franceschini L.M."/>
            <person name="Leite T.F."/>
            <person name="Margarido G.R.A."/>
            <person name="Almeida C.A."/>
            <person name="Ferrarezi J.A."/>
            <person name="Labate C.A."/>
        </authorList>
    </citation>
    <scope>NUCLEOTIDE SEQUENCE</scope>
    <source>
        <strain evidence="9">MF-1</strain>
    </source>
</reference>
<dbReference type="AlphaFoldDB" id="A0A9Q3IDZ7"/>
<dbReference type="SUPFAM" id="SSF56672">
    <property type="entry name" value="DNA/RNA polymerases"/>
    <property type="match status" value="1"/>
</dbReference>
<dbReference type="Gene3D" id="1.10.340.70">
    <property type="match status" value="1"/>
</dbReference>
<keyword evidence="10" id="KW-1185">Reference proteome</keyword>
<keyword evidence="2" id="KW-0548">Nucleotidyltransferase</keyword>
<dbReference type="PROSITE" id="PS50994">
    <property type="entry name" value="INTEGRASE"/>
    <property type="match status" value="1"/>
</dbReference>
<evidence type="ECO:0000256" key="1">
    <source>
        <dbReference type="ARBA" id="ARBA00022679"/>
    </source>
</evidence>
<keyword evidence="1" id="KW-0808">Transferase</keyword>
<dbReference type="GO" id="GO:0003723">
    <property type="term" value="F:RNA binding"/>
    <property type="evidence" value="ECO:0007669"/>
    <property type="project" value="UniProtKB-KW"/>
</dbReference>
<evidence type="ECO:0000256" key="4">
    <source>
        <dbReference type="ARBA" id="ARBA00022759"/>
    </source>
</evidence>
<keyword evidence="4" id="KW-0255">Endonuclease</keyword>
<proteinExistence type="predicted"/>
<name>A0A9Q3IDZ7_9BASI</name>
<dbReference type="GO" id="GO:0004519">
    <property type="term" value="F:endonuclease activity"/>
    <property type="evidence" value="ECO:0007669"/>
    <property type="project" value="UniProtKB-KW"/>
</dbReference>
<keyword evidence="3" id="KW-0540">Nuclease</keyword>
<feature type="domain" description="Integrase catalytic" evidence="8">
    <location>
        <begin position="322"/>
        <end position="492"/>
    </location>
</feature>
<dbReference type="EMBL" id="AVOT02042592">
    <property type="protein sequence ID" value="MBW0538013.1"/>
    <property type="molecule type" value="Genomic_DNA"/>
</dbReference>
<dbReference type="InterPro" id="IPR036397">
    <property type="entry name" value="RNaseH_sf"/>
</dbReference>
<dbReference type="SUPFAM" id="SSF53098">
    <property type="entry name" value="Ribonuclease H-like"/>
    <property type="match status" value="1"/>
</dbReference>
<dbReference type="InterPro" id="IPR001584">
    <property type="entry name" value="Integrase_cat-core"/>
</dbReference>
<organism evidence="9 10">
    <name type="scientific">Austropuccinia psidii MF-1</name>
    <dbReference type="NCBI Taxonomy" id="1389203"/>
    <lineage>
        <taxon>Eukaryota</taxon>
        <taxon>Fungi</taxon>
        <taxon>Dikarya</taxon>
        <taxon>Basidiomycota</taxon>
        <taxon>Pucciniomycotina</taxon>
        <taxon>Pucciniomycetes</taxon>
        <taxon>Pucciniales</taxon>
        <taxon>Sphaerophragmiaceae</taxon>
        <taxon>Austropuccinia</taxon>
    </lineage>
</organism>
<comment type="caution">
    <text evidence="9">The sequence shown here is derived from an EMBL/GenBank/DDBJ whole genome shotgun (WGS) entry which is preliminary data.</text>
</comment>
<evidence type="ECO:0000256" key="6">
    <source>
        <dbReference type="ARBA" id="ARBA00022884"/>
    </source>
</evidence>
<evidence type="ECO:0000313" key="9">
    <source>
        <dbReference type="EMBL" id="MBW0538013.1"/>
    </source>
</evidence>
<dbReference type="OrthoDB" id="2595244at2759"/>
<dbReference type="CDD" id="cd09274">
    <property type="entry name" value="RNase_HI_RT_Ty3"/>
    <property type="match status" value="1"/>
</dbReference>
<dbReference type="InterPro" id="IPR043502">
    <property type="entry name" value="DNA/RNA_pol_sf"/>
</dbReference>
<evidence type="ECO:0000259" key="8">
    <source>
        <dbReference type="PROSITE" id="PS50994"/>
    </source>
</evidence>
<keyword evidence="6" id="KW-0694">RNA-binding</keyword>
<keyword evidence="5" id="KW-0378">Hydrolase</keyword>
<dbReference type="Proteomes" id="UP000765509">
    <property type="component" value="Unassembled WGS sequence"/>
</dbReference>
<dbReference type="GO" id="GO:0015074">
    <property type="term" value="P:DNA integration"/>
    <property type="evidence" value="ECO:0007669"/>
    <property type="project" value="InterPro"/>
</dbReference>
<dbReference type="InterPro" id="IPR041588">
    <property type="entry name" value="Integrase_H2C2"/>
</dbReference>
<evidence type="ECO:0000256" key="7">
    <source>
        <dbReference type="ARBA" id="ARBA00022918"/>
    </source>
</evidence>
<dbReference type="Gene3D" id="3.30.420.10">
    <property type="entry name" value="Ribonuclease H-like superfamily/Ribonuclease H"/>
    <property type="match status" value="1"/>
</dbReference>
<dbReference type="Pfam" id="PF17921">
    <property type="entry name" value="Integrase_H2C2"/>
    <property type="match status" value="1"/>
</dbReference>
<evidence type="ECO:0000256" key="2">
    <source>
        <dbReference type="ARBA" id="ARBA00022695"/>
    </source>
</evidence>
<dbReference type="GO" id="GO:0016787">
    <property type="term" value="F:hydrolase activity"/>
    <property type="evidence" value="ECO:0007669"/>
    <property type="project" value="UniProtKB-KW"/>
</dbReference>
<gene>
    <name evidence="9" type="ORF">O181_077728</name>
</gene>
<dbReference type="Pfam" id="PF17917">
    <property type="entry name" value="RT_RNaseH"/>
    <property type="match status" value="1"/>
</dbReference>
<keyword evidence="7" id="KW-0695">RNA-directed DNA polymerase</keyword>
<dbReference type="GO" id="GO:0005634">
    <property type="term" value="C:nucleus"/>
    <property type="evidence" value="ECO:0007669"/>
    <property type="project" value="UniProtKB-ARBA"/>
</dbReference>
<evidence type="ECO:0000256" key="5">
    <source>
        <dbReference type="ARBA" id="ARBA00022801"/>
    </source>
</evidence>
<sequence>MKFDRSKAFTTAPLLLMPEFKLPFKLYIDASGDGLGAALYWVQIINDKPVEGLICFISRKIKPTEARYGESQMECLCLFWALEKLNYLLEGCFFEVITDFTNVKSLLNMKKPNRNMLRWQISIQECRGNMTIVHKDGNIHHNADEMRRWPLPNNIYNPACVPEEASAQIPIEGVSVTDLNTTFFEEVRSSYTQDTNCSILCQVLTKDCKETSLIHSLYEIWKKSHDEGRFHLLDGMIYHRAKHTCVMTVVDRSSINLVLKECHDSPFSGHLSEDRTRENIKTCIWWPMWQKYVSEYFKTFDRCQKANKSTGKILGDMIKIQEPRRPWEIFHIDWVTGLSPGGDRSFNSCLVIVDRFSNIPIFLPCHKDDTAMDTDLLIWNRVISWTGIFTNIISDRDPKFNSALWTNLLQLFVKKLSFSTAYHPQTDGLTEIWIQTLKNMVRRFLSDSLEFKYSDGFIHNLCTFLPALDLAYKTSINASTNKTPAILQKGWNPKLPQDSLRKNFAEIHPTASRFKGMLDKARKNSVRFMEDSFAYAKDKWDKSHATPDFKVGDLVLVSTTNFNKIKGCKRPKDSFSGPFAIKALHDENENEVELSDNLGNKHPKFPVSFIKPYKYSVSERFPLKNEVPQHIPPIE</sequence>
<dbReference type="PANTHER" id="PTHR37984:SF5">
    <property type="entry name" value="PROTEIN NYNRIN-LIKE"/>
    <property type="match status" value="1"/>
</dbReference>
<dbReference type="InterPro" id="IPR012337">
    <property type="entry name" value="RNaseH-like_sf"/>
</dbReference>
<evidence type="ECO:0000313" key="10">
    <source>
        <dbReference type="Proteomes" id="UP000765509"/>
    </source>
</evidence>
<dbReference type="InterPro" id="IPR050951">
    <property type="entry name" value="Retrovirus_Pol_polyprotein"/>
</dbReference>
<dbReference type="PANTHER" id="PTHR37984">
    <property type="entry name" value="PROTEIN CBG26694"/>
    <property type="match status" value="1"/>
</dbReference>
<accession>A0A9Q3IDZ7</accession>
<dbReference type="GO" id="GO:0003964">
    <property type="term" value="F:RNA-directed DNA polymerase activity"/>
    <property type="evidence" value="ECO:0007669"/>
    <property type="project" value="UniProtKB-KW"/>
</dbReference>
<evidence type="ECO:0000256" key="3">
    <source>
        <dbReference type="ARBA" id="ARBA00022722"/>
    </source>
</evidence>